<organism evidence="5">
    <name type="scientific">Anisakis simplex</name>
    <name type="common">Herring worm</name>
    <dbReference type="NCBI Taxonomy" id="6269"/>
    <lineage>
        <taxon>Eukaryota</taxon>
        <taxon>Metazoa</taxon>
        <taxon>Ecdysozoa</taxon>
        <taxon>Nematoda</taxon>
        <taxon>Chromadorea</taxon>
        <taxon>Rhabditida</taxon>
        <taxon>Spirurina</taxon>
        <taxon>Ascaridomorpha</taxon>
        <taxon>Ascaridoidea</taxon>
        <taxon>Anisakidae</taxon>
        <taxon>Anisakis</taxon>
        <taxon>Anisakis simplex complex</taxon>
    </lineage>
</organism>
<dbReference type="InterPro" id="IPR016024">
    <property type="entry name" value="ARM-type_fold"/>
</dbReference>
<name>A0A0M3K5M9_ANISI</name>
<dbReference type="WBParaSite" id="ASIM_0001627001-mRNA-1">
    <property type="protein sequence ID" value="ASIM_0001627001-mRNA-1"/>
    <property type="gene ID" value="ASIM_0001627001"/>
</dbReference>
<feature type="region of interest" description="Disordered" evidence="2">
    <location>
        <begin position="459"/>
        <end position="512"/>
    </location>
</feature>
<evidence type="ECO:0000313" key="5">
    <source>
        <dbReference type="WBParaSite" id="ASIM_0001627001-mRNA-1"/>
    </source>
</evidence>
<keyword evidence="4" id="KW-1185">Reference proteome</keyword>
<dbReference type="OrthoDB" id="10263978at2759"/>
<dbReference type="GO" id="GO:0042393">
    <property type="term" value="F:histone binding"/>
    <property type="evidence" value="ECO:0007669"/>
    <property type="project" value="TreeGrafter"/>
</dbReference>
<dbReference type="EMBL" id="UYRR01032482">
    <property type="protein sequence ID" value="VDK55792.1"/>
    <property type="molecule type" value="Genomic_DNA"/>
</dbReference>
<dbReference type="Proteomes" id="UP000267096">
    <property type="component" value="Unassembled WGS sequence"/>
</dbReference>
<protein>
    <submittedName>
        <fullName evidence="5">Condensin-2 complex subunit D3 (inferred by orthology to a human protein)</fullName>
    </submittedName>
</protein>
<feature type="compositionally biased region" description="Polar residues" evidence="2">
    <location>
        <begin position="459"/>
        <end position="470"/>
    </location>
</feature>
<proteinExistence type="predicted"/>
<dbReference type="SUPFAM" id="SSF48371">
    <property type="entry name" value="ARM repeat"/>
    <property type="match status" value="1"/>
</dbReference>
<gene>
    <name evidence="3" type="ORF">ASIM_LOCUS15677</name>
</gene>
<reference evidence="5" key="1">
    <citation type="submission" date="2017-02" db="UniProtKB">
        <authorList>
            <consortium name="WormBaseParasite"/>
        </authorList>
    </citation>
    <scope>IDENTIFICATION</scope>
</reference>
<evidence type="ECO:0000256" key="1">
    <source>
        <dbReference type="ARBA" id="ARBA00023067"/>
    </source>
</evidence>
<dbReference type="PANTHER" id="PTHR14222:SF1">
    <property type="entry name" value="CONDENSIN-2 COMPLEX SUBUNIT D3"/>
    <property type="match status" value="1"/>
</dbReference>
<accession>A0A0M3K5M9</accession>
<dbReference type="Gene3D" id="1.25.10.10">
    <property type="entry name" value="Leucine-rich Repeat Variant"/>
    <property type="match status" value="1"/>
</dbReference>
<dbReference type="GO" id="GO:0000796">
    <property type="term" value="C:condensin complex"/>
    <property type="evidence" value="ECO:0007669"/>
    <property type="project" value="TreeGrafter"/>
</dbReference>
<dbReference type="PANTHER" id="PTHR14222">
    <property type="entry name" value="CONDENSIN"/>
    <property type="match status" value="1"/>
</dbReference>
<dbReference type="GO" id="GO:0000779">
    <property type="term" value="C:condensed chromosome, centromeric region"/>
    <property type="evidence" value="ECO:0007669"/>
    <property type="project" value="TreeGrafter"/>
</dbReference>
<feature type="compositionally biased region" description="Acidic residues" evidence="2">
    <location>
        <begin position="480"/>
        <end position="492"/>
    </location>
</feature>
<feature type="region of interest" description="Disordered" evidence="2">
    <location>
        <begin position="170"/>
        <end position="189"/>
    </location>
</feature>
<dbReference type="InterPro" id="IPR011989">
    <property type="entry name" value="ARM-like"/>
</dbReference>
<evidence type="ECO:0000313" key="3">
    <source>
        <dbReference type="EMBL" id="VDK55792.1"/>
    </source>
</evidence>
<evidence type="ECO:0000256" key="2">
    <source>
        <dbReference type="SAM" id="MobiDB-lite"/>
    </source>
</evidence>
<dbReference type="GO" id="GO:0010032">
    <property type="term" value="P:meiotic chromosome condensation"/>
    <property type="evidence" value="ECO:0007669"/>
    <property type="project" value="TreeGrafter"/>
</dbReference>
<dbReference type="InterPro" id="IPR026971">
    <property type="entry name" value="CND1/NCAPD3"/>
</dbReference>
<keyword evidence="1" id="KW-0226">DNA condensation</keyword>
<sequence length="797" mass="90332">MSLEARDDLFNVLEEFESVFVEISDEWMKICFESNFTEFEQFSQFVRLSILGNIDVVALLIRLSGALLRFEKSAGENSTEIWEELSKRNMNAQKLVVFLWYLIERALIQNSALEEQKIGLCAAGAYLALCSLSASQAFNIFNAALYQKVLEILRTAYRLLTYDGVRNEGNRSRQGKASGAAKRKRTDDSLSALQNSTIVHLSGESKREVTEMLFDALDSLFALLDEVSLSASPEAVLGSALLIRDLMTIDFSSNISVAASPCRRLSEFQSLRRFSERSFALMHRLIEPRHSSCSVLLGHIVMPRLVFWTFENTTLPASAHPTKLMNDYKDAMIRFIKFRIEKGDEDELSVIQRVLENVCHRCPDRSDYRTKVASTVCEILALMPLKYHYDFAHFIRVFGSVDRGAWRGFAVEMIPLLLLNFGTSFLVSNFTFIFSTRTVSTSFLLQWMRTMFLNFSSPDPSTQQNTTNGHGNIVVKTEPGEENANDREDDDGSVNQKKKKRKRPKKGSPVERQNPLVALVTVMVRSCNDKSSMVRSRAIVQMIDVLKNDRMRAFLSDISTEMAKLNLGEEESQENRVGVREESCADSPLLEMLLVRCNDSRVSVRKAAMQSVEAYCTCLNDRTLINLAVNAIKQGSHDTALSVRKQSAESLTHLLLSMSGNRAELSELLETSWLCSVMPLVVDREQSVVQLASRLINETMIQPIATNSNDLAWRLLAAVEQNLDYQRALLRALMNEAKDGNLTERIVNVLWKKVDEVDKSTMAWMLLHELCAIFKIDPSRAVDVWFKRVDDEHRDTV</sequence>
<dbReference type="AlphaFoldDB" id="A0A0M3K5M9"/>
<dbReference type="GO" id="GO:0007076">
    <property type="term" value="P:mitotic chromosome condensation"/>
    <property type="evidence" value="ECO:0007669"/>
    <property type="project" value="InterPro"/>
</dbReference>
<evidence type="ECO:0000313" key="4">
    <source>
        <dbReference type="Proteomes" id="UP000267096"/>
    </source>
</evidence>
<reference evidence="3 4" key="2">
    <citation type="submission" date="2018-11" db="EMBL/GenBank/DDBJ databases">
        <authorList>
            <consortium name="Pathogen Informatics"/>
        </authorList>
    </citation>
    <scope>NUCLEOTIDE SEQUENCE [LARGE SCALE GENOMIC DNA]</scope>
</reference>
<feature type="compositionally biased region" description="Basic residues" evidence="2">
    <location>
        <begin position="496"/>
        <end position="506"/>
    </location>
</feature>